<name>A0A2A7MSI7_MYCAG</name>
<dbReference type="EMBL" id="PDCP01000058">
    <property type="protein sequence ID" value="PEG34666.1"/>
    <property type="molecule type" value="Genomic_DNA"/>
</dbReference>
<dbReference type="AlphaFoldDB" id="A0A2A7MSI7"/>
<dbReference type="OrthoDB" id="4630910at2"/>
<evidence type="ECO:0000313" key="6">
    <source>
        <dbReference type="Proteomes" id="UP000465302"/>
    </source>
</evidence>
<dbReference type="RefSeq" id="WP_097942654.1">
    <property type="nucleotide sequence ID" value="NZ_BLKS01000004.1"/>
</dbReference>
<protein>
    <recommendedName>
        <fullName evidence="2">DUF732 domain-containing protein</fullName>
    </recommendedName>
</protein>
<proteinExistence type="predicted"/>
<reference evidence="4 5" key="1">
    <citation type="submission" date="2017-10" db="EMBL/GenBank/DDBJ databases">
        <title>The new phylogeny of genus Mycobacterium.</title>
        <authorList>
            <person name="Tortoli E."/>
            <person name="Trovato A."/>
            <person name="Cirillo D.M."/>
        </authorList>
    </citation>
    <scope>NUCLEOTIDE SEQUENCE [LARGE SCALE GENOMIC DNA]</scope>
    <source>
        <strain evidence="4 5">CCUG37673</strain>
    </source>
</reference>
<feature type="signal peptide" evidence="1">
    <location>
        <begin position="1"/>
        <end position="33"/>
    </location>
</feature>
<feature type="domain" description="DUF732" evidence="2">
    <location>
        <begin position="38"/>
        <end position="107"/>
    </location>
</feature>
<dbReference type="Pfam" id="PF05305">
    <property type="entry name" value="DUF732"/>
    <property type="match status" value="1"/>
</dbReference>
<sequence>MFTTHRVTTLAATAIAAAGLGLSALTGAPTAGALTSVDANFLDIISDEGIAYDSPGTAVSAAMYVCESIDDGADPADLGNELLATTDLTVHQAAVFVVASVFHYCPEYEDLLP</sequence>
<evidence type="ECO:0000313" key="4">
    <source>
        <dbReference type="EMBL" id="PEG34666.1"/>
    </source>
</evidence>
<keyword evidence="5" id="KW-1185">Reference proteome</keyword>
<feature type="chain" id="PRO_5033300388" description="DUF732 domain-containing protein" evidence="1">
    <location>
        <begin position="34"/>
        <end position="113"/>
    </location>
</feature>
<evidence type="ECO:0000256" key="1">
    <source>
        <dbReference type="SAM" id="SignalP"/>
    </source>
</evidence>
<evidence type="ECO:0000313" key="3">
    <source>
        <dbReference type="EMBL" id="GFG55499.1"/>
    </source>
</evidence>
<dbReference type="InterPro" id="IPR007969">
    <property type="entry name" value="DUF732"/>
</dbReference>
<gene>
    <name evidence="4" type="ORF">CQY20_24390</name>
    <name evidence="3" type="ORF">MAGR_69400</name>
</gene>
<reference evidence="3" key="3">
    <citation type="submission" date="2020-02" db="EMBL/GenBank/DDBJ databases">
        <authorList>
            <person name="Matsumoto Y."/>
            <person name="Motooka D."/>
            <person name="Nakamura S."/>
        </authorList>
    </citation>
    <scope>NUCLEOTIDE SEQUENCE</scope>
    <source>
        <strain evidence="3">JCM 6377</strain>
    </source>
</reference>
<dbReference type="Proteomes" id="UP000465302">
    <property type="component" value="Unassembled WGS sequence"/>
</dbReference>
<keyword evidence="1" id="KW-0732">Signal</keyword>
<dbReference type="EMBL" id="BLKS01000004">
    <property type="protein sequence ID" value="GFG55499.1"/>
    <property type="molecule type" value="Genomic_DNA"/>
</dbReference>
<reference evidence="3 6" key="2">
    <citation type="journal article" date="2019" name="Emerg. Microbes Infect.">
        <title>Comprehensive subspecies identification of 175 nontuberculous mycobacteria species based on 7547 genomic profiles.</title>
        <authorList>
            <person name="Matsumoto Y."/>
            <person name="Kinjo T."/>
            <person name="Motooka D."/>
            <person name="Nabeya D."/>
            <person name="Jung N."/>
            <person name="Uechi K."/>
            <person name="Horii T."/>
            <person name="Iida T."/>
            <person name="Fujita J."/>
            <person name="Nakamura S."/>
        </authorList>
    </citation>
    <scope>NUCLEOTIDE SEQUENCE [LARGE SCALE GENOMIC DNA]</scope>
    <source>
        <strain evidence="3 6">JCM 6377</strain>
    </source>
</reference>
<dbReference type="Proteomes" id="UP000220914">
    <property type="component" value="Unassembled WGS sequence"/>
</dbReference>
<comment type="caution">
    <text evidence="4">The sequence shown here is derived from an EMBL/GenBank/DDBJ whole genome shotgun (WGS) entry which is preliminary data.</text>
</comment>
<evidence type="ECO:0000259" key="2">
    <source>
        <dbReference type="Pfam" id="PF05305"/>
    </source>
</evidence>
<evidence type="ECO:0000313" key="5">
    <source>
        <dbReference type="Proteomes" id="UP000220914"/>
    </source>
</evidence>
<organism evidence="4 5">
    <name type="scientific">Mycolicibacterium agri</name>
    <name type="common">Mycobacterium agri</name>
    <dbReference type="NCBI Taxonomy" id="36811"/>
    <lineage>
        <taxon>Bacteria</taxon>
        <taxon>Bacillati</taxon>
        <taxon>Actinomycetota</taxon>
        <taxon>Actinomycetes</taxon>
        <taxon>Mycobacteriales</taxon>
        <taxon>Mycobacteriaceae</taxon>
        <taxon>Mycolicibacterium</taxon>
    </lineage>
</organism>
<accession>A0A2A7MSI7</accession>